<reference evidence="2 3" key="1">
    <citation type="submission" date="2021-07" db="EMBL/GenBank/DDBJ databases">
        <authorList>
            <person name="Palmer J.M."/>
        </authorList>
    </citation>
    <scope>NUCLEOTIDE SEQUENCE [LARGE SCALE GENOMIC DNA]</scope>
    <source>
        <strain evidence="2 3">AT_MEX2019</strain>
        <tissue evidence="2">Muscle</tissue>
    </source>
</reference>
<dbReference type="EMBL" id="JAHUTI010016315">
    <property type="protein sequence ID" value="MED6237531.1"/>
    <property type="molecule type" value="Genomic_DNA"/>
</dbReference>
<accession>A0ABU7AH47</accession>
<sequence>MRAYRVSPLPFLTPHKPERPPSNNSHHLFNPHQPVPPPSPQHCALFTSKTVQSGLAEWTCPSHMPSYLFSSSSSSSHTMEPRATQHPHFAPTRNPRGSQAAYHSAFHNSTVHPSLCISV</sequence>
<gene>
    <name evidence="2" type="ORF">ATANTOWER_026955</name>
</gene>
<evidence type="ECO:0000313" key="2">
    <source>
        <dbReference type="EMBL" id="MED6237531.1"/>
    </source>
</evidence>
<comment type="caution">
    <text evidence="2">The sequence shown here is derived from an EMBL/GenBank/DDBJ whole genome shotgun (WGS) entry which is preliminary data.</text>
</comment>
<feature type="region of interest" description="Disordered" evidence="1">
    <location>
        <begin position="1"/>
        <end position="40"/>
    </location>
</feature>
<evidence type="ECO:0000256" key="1">
    <source>
        <dbReference type="SAM" id="MobiDB-lite"/>
    </source>
</evidence>
<name>A0ABU7AH47_9TELE</name>
<protein>
    <submittedName>
        <fullName evidence="2">Uncharacterized protein</fullName>
    </submittedName>
</protein>
<keyword evidence="3" id="KW-1185">Reference proteome</keyword>
<evidence type="ECO:0000313" key="3">
    <source>
        <dbReference type="Proteomes" id="UP001345963"/>
    </source>
</evidence>
<dbReference type="Proteomes" id="UP001345963">
    <property type="component" value="Unassembled WGS sequence"/>
</dbReference>
<organism evidence="2 3">
    <name type="scientific">Ataeniobius toweri</name>
    <dbReference type="NCBI Taxonomy" id="208326"/>
    <lineage>
        <taxon>Eukaryota</taxon>
        <taxon>Metazoa</taxon>
        <taxon>Chordata</taxon>
        <taxon>Craniata</taxon>
        <taxon>Vertebrata</taxon>
        <taxon>Euteleostomi</taxon>
        <taxon>Actinopterygii</taxon>
        <taxon>Neopterygii</taxon>
        <taxon>Teleostei</taxon>
        <taxon>Neoteleostei</taxon>
        <taxon>Acanthomorphata</taxon>
        <taxon>Ovalentaria</taxon>
        <taxon>Atherinomorphae</taxon>
        <taxon>Cyprinodontiformes</taxon>
        <taxon>Goodeidae</taxon>
        <taxon>Ataeniobius</taxon>
    </lineage>
</organism>
<proteinExistence type="predicted"/>
<feature type="region of interest" description="Disordered" evidence="1">
    <location>
        <begin position="71"/>
        <end position="99"/>
    </location>
</feature>